<keyword evidence="3" id="KW-1185">Reference proteome</keyword>
<gene>
    <name evidence="2" type="ORF">EYF80_040373</name>
</gene>
<evidence type="ECO:0000313" key="3">
    <source>
        <dbReference type="Proteomes" id="UP000314294"/>
    </source>
</evidence>
<dbReference type="AlphaFoldDB" id="A0A4Z2G7A6"/>
<feature type="region of interest" description="Disordered" evidence="1">
    <location>
        <begin position="14"/>
        <end position="50"/>
    </location>
</feature>
<feature type="compositionally biased region" description="Polar residues" evidence="1">
    <location>
        <begin position="14"/>
        <end position="29"/>
    </location>
</feature>
<dbReference type="Proteomes" id="UP000314294">
    <property type="component" value="Unassembled WGS sequence"/>
</dbReference>
<evidence type="ECO:0000256" key="1">
    <source>
        <dbReference type="SAM" id="MobiDB-lite"/>
    </source>
</evidence>
<name>A0A4Z2G7A6_9TELE</name>
<comment type="caution">
    <text evidence="2">The sequence shown here is derived from an EMBL/GenBank/DDBJ whole genome shotgun (WGS) entry which is preliminary data.</text>
</comment>
<protein>
    <submittedName>
        <fullName evidence="2">Uncharacterized protein</fullName>
    </submittedName>
</protein>
<sequence length="120" mass="12721">MRSHRYWVESGACSATENMERNSTGSTDTGNRHLDGGRNEPVVGTAATSDSSLLIRDPVVPPSVDGALSSSSSSSGRIAAVSRSSMFGEPGPGTLLLSERYLRCSATRAAYNRRRTSNVI</sequence>
<dbReference type="EMBL" id="SRLO01000657">
    <property type="protein sequence ID" value="TNN49418.1"/>
    <property type="molecule type" value="Genomic_DNA"/>
</dbReference>
<accession>A0A4Z2G7A6</accession>
<organism evidence="2 3">
    <name type="scientific">Liparis tanakae</name>
    <name type="common">Tanaka's snailfish</name>
    <dbReference type="NCBI Taxonomy" id="230148"/>
    <lineage>
        <taxon>Eukaryota</taxon>
        <taxon>Metazoa</taxon>
        <taxon>Chordata</taxon>
        <taxon>Craniata</taxon>
        <taxon>Vertebrata</taxon>
        <taxon>Euteleostomi</taxon>
        <taxon>Actinopterygii</taxon>
        <taxon>Neopterygii</taxon>
        <taxon>Teleostei</taxon>
        <taxon>Neoteleostei</taxon>
        <taxon>Acanthomorphata</taxon>
        <taxon>Eupercaria</taxon>
        <taxon>Perciformes</taxon>
        <taxon>Cottioidei</taxon>
        <taxon>Cottales</taxon>
        <taxon>Liparidae</taxon>
        <taxon>Liparis</taxon>
    </lineage>
</organism>
<proteinExistence type="predicted"/>
<evidence type="ECO:0000313" key="2">
    <source>
        <dbReference type="EMBL" id="TNN49418.1"/>
    </source>
</evidence>
<reference evidence="2 3" key="1">
    <citation type="submission" date="2019-03" db="EMBL/GenBank/DDBJ databases">
        <title>First draft genome of Liparis tanakae, snailfish: a comprehensive survey of snailfish specific genes.</title>
        <authorList>
            <person name="Kim W."/>
            <person name="Song I."/>
            <person name="Jeong J.-H."/>
            <person name="Kim D."/>
            <person name="Kim S."/>
            <person name="Ryu S."/>
            <person name="Song J.Y."/>
            <person name="Lee S.K."/>
        </authorList>
    </citation>
    <scope>NUCLEOTIDE SEQUENCE [LARGE SCALE GENOMIC DNA]</scope>
    <source>
        <tissue evidence="2">Muscle</tissue>
    </source>
</reference>